<dbReference type="InterPro" id="IPR006530">
    <property type="entry name" value="YD"/>
</dbReference>
<dbReference type="InterPro" id="IPR022385">
    <property type="entry name" value="Rhs_assc_core"/>
</dbReference>
<dbReference type="Proteomes" id="UP000234956">
    <property type="component" value="Unassembled WGS sequence"/>
</dbReference>
<name>A0A2I0V102_9BACI</name>
<organism evidence="4 5">
    <name type="scientific">Lysinibacillus fusiformis</name>
    <dbReference type="NCBI Taxonomy" id="28031"/>
    <lineage>
        <taxon>Bacteria</taxon>
        <taxon>Bacillati</taxon>
        <taxon>Bacillota</taxon>
        <taxon>Bacilli</taxon>
        <taxon>Bacillales</taxon>
        <taxon>Bacillaceae</taxon>
        <taxon>Lysinibacillus</taxon>
    </lineage>
</organism>
<dbReference type="EMBL" id="PDFK01000002">
    <property type="protein sequence ID" value="PKU51902.1"/>
    <property type="molecule type" value="Genomic_DNA"/>
</dbReference>
<dbReference type="Pfam" id="PF25023">
    <property type="entry name" value="TEN_YD-shell"/>
    <property type="match status" value="1"/>
</dbReference>
<evidence type="ECO:0000259" key="2">
    <source>
        <dbReference type="Pfam" id="PF20148"/>
    </source>
</evidence>
<evidence type="ECO:0000313" key="4">
    <source>
        <dbReference type="EMBL" id="PKU51902.1"/>
    </source>
</evidence>
<proteinExistence type="predicted"/>
<keyword evidence="1" id="KW-0677">Repeat</keyword>
<sequence>MKALGEKEVHMISTYEDLVVEWPYPLIHLDKLTIKHKGNDHARLSFTGMIAEEQAQKYIQRVSHTDEIVVKFGRDKSILFSGRIENAELQASQGVHTVTVEAVSFTANLDIEKRSRSFQDANMTYVELMDNIVGVYPHGDYIDHASNSQTIGHIAIQYLETDWAFIKRMASNLHAVVFPDLKGKGPRFWFGTPQSRKSITIDHLPSILRMDVDTYRLITENDGSDVSEADYTFCEFESTEAFELGTSVQLKGRPYIITVREVHLDDGVLKFQYTAQPEKSIRQRLVRNLDLIGAAFTGKIIDVTQNTVKIHLDIDKKQDKEKAHWFAYSADANGVMYLMPQKGARAQLHFPSAVEEDAIVISSVRVNPATPEGGQKQTKKMADTTVKSLATNAGKDMTLGVGDITFSAVDGVLDLKMDDGEGVTFQSNSTIMLAADETLEISGMKELSVEAEEWIAISAKEQSHVILAADTQLISTLIDQEGTEKQSQPPKLNEEAIEATTKVDVIFPQKAEQKKEKKGFFSKLLDNVSLALDVAGFIPGIGTIADIANAGISLARGDYMGAAMNLVGAVPIVGDAAKTAYKVNKAAKVAEAASKTAKAADKAVDASKAVKGMKAAYTKVSQTLDTVSALANKGSKGVKTAADKVIASMDEVLAVSKAVDGMKAMAKTELTKFNHGVLKKFNCTKGLSDKFCKKGFEPVDLITGRMIYEGVDFELPGPIPLSWERAWYSDSSRVGLSGHGMHFIYDLALEIFEEEDLIGIVVTDGRAVGFPILPINLSYFNKKDKMTLKNTGEEYHLFEHDTRLTYVFEQTTETTYRLKEVRNEQEHHIQFAYNLKGFLSQVTDSVGRVLDVMTNEAGRMTEVALRNQMSREVLVRYVYNDGQDLIEVQDALGQSTHIQYVNHLMVQKIDRNKNSFFWRYDGPTTGARVVKTWGDGNVLAGELTYHEGYNEITNSLGHKSYYYFNEDNLCTKIVHPDGSEISYDYNEDFELLQEVDEDGRTTTFSYDEWANPIKVTFADGSTLSSQHDDKDRLIQAVNAEGGSRQWIYNEDSTLQTTILEDGTKTEFSYNEHRLIETVTNAQGHMVSLAYDADLNLSQVTLPDGTSSTWTYDRRGNCISTTNPLGATEKFRYDHLNRLVRANLSDGNDVQLKYNAYDDIIFAKDNHTQVAFDYTILGSLTSRKQGGKKVQFTYDTEEQLTAVINEKGEAYTFERDTKGHIIKEIGFDDMEKMYERSLAGLVQRIQRPGNRWTAYQHDNLGNVIRSDYYDGTWETFAYDKNGSLLETENEHVTVKLERDPSGQVIKEWQNDHWIASSYDELGNRSQITSSLGAKIDVTRNELGNILQMTASRSEQAQWTASMQYNELGQEIERILPGDVISKWQYDITGRPTHHRVSSQNRDTRRRVYNWDVNHQLRSMVNELTGIKVTYGYDEFSNLVWSNQGGQFDFLYRSVDDVGNLYETKDKKDRIYGAGSRLLETKDAKFSYDEEGNLVEKVEKNGDTWKYEYYGNGMMAKVMKPDKVEVTFKYDSLGRRIEKRSEDKVTHFVWDGNTTLHEWNNCSEDLSNIHESLITWVYDNKSFNPIAKITREGVFSIIRDYLGTPVEAYDTQGKKIWTCELDIYGRVKKFIGEKDFIPFRYQGQYEDEETGLYYNRFRYYSASEGIYTQSDPIGLAGNNPTLYGYVSDTNRQIDVFGLMPLSNPVNQGHHMVPHTLATKLGIQPFNSQTGVPALYFSSEQWLEGEGLNHSAMHGYNELGAGTKPVLTENQFKKSGLTNQEWIDSLQNHYNNSEIQKFKGDLHVINSDGTKGKLLKADVTPALAWEETKEWASQKGYPINCQG</sequence>
<dbReference type="PANTHER" id="PTHR32305:SF15">
    <property type="entry name" value="PROTEIN RHSA-RELATED"/>
    <property type="match status" value="1"/>
</dbReference>
<dbReference type="PANTHER" id="PTHR32305">
    <property type="match status" value="1"/>
</dbReference>
<evidence type="ECO:0000256" key="1">
    <source>
        <dbReference type="ARBA" id="ARBA00022737"/>
    </source>
</evidence>
<accession>A0A2I0V102</accession>
<dbReference type="InterPro" id="IPR045351">
    <property type="entry name" value="DUF6531"/>
</dbReference>
<dbReference type="Pfam" id="PF20148">
    <property type="entry name" value="DUF6531"/>
    <property type="match status" value="1"/>
</dbReference>
<dbReference type="Gene3D" id="2.180.10.10">
    <property type="entry name" value="RHS repeat-associated core"/>
    <property type="match status" value="2"/>
</dbReference>
<dbReference type="InterPro" id="IPR031325">
    <property type="entry name" value="RHS_repeat"/>
</dbReference>
<comment type="caution">
    <text evidence="4">The sequence shown here is derived from an EMBL/GenBank/DDBJ whole genome shotgun (WGS) entry which is preliminary data.</text>
</comment>
<dbReference type="Gene3D" id="2.30.110.50">
    <property type="match status" value="1"/>
</dbReference>
<dbReference type="Pfam" id="PF05593">
    <property type="entry name" value="RHS_repeat"/>
    <property type="match status" value="2"/>
</dbReference>
<protein>
    <recommendedName>
        <fullName evidence="6">RHS repeat-associated core domain-containing protein</fullName>
    </recommendedName>
</protein>
<dbReference type="CDD" id="cd20745">
    <property type="entry name" value="FIX_RhsA_AHH_HNH-like"/>
    <property type="match status" value="1"/>
</dbReference>
<evidence type="ECO:0000259" key="3">
    <source>
        <dbReference type="Pfam" id="PF25023"/>
    </source>
</evidence>
<dbReference type="Gene3D" id="3.55.50.10">
    <property type="entry name" value="Baseplate protein-like domains"/>
    <property type="match status" value="1"/>
</dbReference>
<dbReference type="InterPro" id="IPR050708">
    <property type="entry name" value="T6SS_VgrG/RHS"/>
</dbReference>
<dbReference type="InterPro" id="IPR056823">
    <property type="entry name" value="TEN-like_YD-shell"/>
</dbReference>
<dbReference type="NCBIfam" id="TIGR01643">
    <property type="entry name" value="YD_repeat_2x"/>
    <property type="match status" value="3"/>
</dbReference>
<dbReference type="NCBIfam" id="TIGR03696">
    <property type="entry name" value="Rhs_assc_core"/>
    <property type="match status" value="1"/>
</dbReference>
<dbReference type="RefSeq" id="WP_058844142.1">
    <property type="nucleotide sequence ID" value="NZ_PDFK01000002.1"/>
</dbReference>
<evidence type="ECO:0008006" key="6">
    <source>
        <dbReference type="Google" id="ProtNLM"/>
    </source>
</evidence>
<evidence type="ECO:0000313" key="5">
    <source>
        <dbReference type="Proteomes" id="UP000234956"/>
    </source>
</evidence>
<reference evidence="4 5" key="1">
    <citation type="submission" date="2017-10" db="EMBL/GenBank/DDBJ databases">
        <title>Draft genome of Lysinibacillus fusiformis strain Juneja, a laboratory-derived pathogen of Drosophila melanogaster.</title>
        <authorList>
            <person name="Smith B.R."/>
            <person name="Unckless R.L."/>
        </authorList>
    </citation>
    <scope>NUCLEOTIDE SEQUENCE [LARGE SCALE GENOMIC DNA]</scope>
    <source>
        <strain evidence="4 5">Juneja</strain>
    </source>
</reference>
<feature type="domain" description="Teneurin-like YD-shell" evidence="3">
    <location>
        <begin position="1381"/>
        <end position="1669"/>
    </location>
</feature>
<feature type="domain" description="DUF6531" evidence="2">
    <location>
        <begin position="697"/>
        <end position="770"/>
    </location>
</feature>
<dbReference type="SUPFAM" id="SSF69279">
    <property type="entry name" value="Phage tail proteins"/>
    <property type="match status" value="1"/>
</dbReference>
<gene>
    <name evidence="4" type="ORF">CRI88_05895</name>
</gene>